<accession>A0ABD8AX26</accession>
<organism evidence="1 2">
    <name type="scientific">Paenibacillus amylolyticus</name>
    <dbReference type="NCBI Taxonomy" id="1451"/>
    <lineage>
        <taxon>Bacteria</taxon>
        <taxon>Bacillati</taxon>
        <taxon>Bacillota</taxon>
        <taxon>Bacilli</taxon>
        <taxon>Bacillales</taxon>
        <taxon>Paenibacillaceae</taxon>
        <taxon>Paenibacillus</taxon>
    </lineage>
</organism>
<dbReference type="RefSeq" id="WP_338708113.1">
    <property type="nucleotide sequence ID" value="NZ_CP145892.1"/>
</dbReference>
<evidence type="ECO:0000313" key="1">
    <source>
        <dbReference type="EMBL" id="WWP22121.1"/>
    </source>
</evidence>
<protein>
    <submittedName>
        <fullName evidence="1">DUF4085 family protein</fullName>
    </submittedName>
</protein>
<gene>
    <name evidence="1" type="ORF">V6668_08105</name>
</gene>
<dbReference type="AlphaFoldDB" id="A0ABD8AX26"/>
<sequence length="287" mass="34675">MRYRTKEWYELCQQTGLHFGMRVHRGTYELDEALFLRRYKRKEKEYVEFQREMYNTDPRFLLEQNGHVFVPAEKFLSGNEISEDDKKVYQMPAEERERIEKLIADYDVRPPFDELQHRIAFKEMQEWDYKHQKERLPKEIYEQIADIRVFTLGYCTREVMLQLKKQSAENRREMERVSNEYREAILAQDIPDEIRSRVQFHDCTVMELLTGDEVVIRFDTRGGFTNINKLTLVAPEILKQDGEIVGSYWLYQELYRIDNVYELHVLFDGENMPELIVRCADILVEEE</sequence>
<dbReference type="GeneID" id="93475420"/>
<dbReference type="Proteomes" id="UP001364764">
    <property type="component" value="Chromosome"/>
</dbReference>
<dbReference type="EMBL" id="CP145892">
    <property type="protein sequence ID" value="WWP22121.1"/>
    <property type="molecule type" value="Genomic_DNA"/>
</dbReference>
<dbReference type="Pfam" id="PF13315">
    <property type="entry name" value="DUF4085"/>
    <property type="match status" value="1"/>
</dbReference>
<dbReference type="InterPro" id="IPR025144">
    <property type="entry name" value="DUF4085"/>
</dbReference>
<name>A0ABD8AX26_PAEAM</name>
<reference evidence="1 2" key="1">
    <citation type="submission" date="2024-02" db="EMBL/GenBank/DDBJ databases">
        <title>Complete sequences of two Paenibacillus sp. strains and one Lysinibacillus strain isolated from the environment on STAA medium highlight biotechnological potential.</title>
        <authorList>
            <person name="Attere S.A."/>
            <person name="Piche L.C."/>
            <person name="Intertaglia L."/>
            <person name="Lami R."/>
            <person name="Charette S.J."/>
            <person name="Vincent A.T."/>
        </authorList>
    </citation>
    <scope>NUCLEOTIDE SEQUENCE [LARGE SCALE GENOMIC DNA]</scope>
    <source>
        <strain evidence="1 2">Y5S-7</strain>
    </source>
</reference>
<proteinExistence type="predicted"/>
<evidence type="ECO:0000313" key="2">
    <source>
        <dbReference type="Proteomes" id="UP001364764"/>
    </source>
</evidence>